<protein>
    <submittedName>
        <fullName evidence="1">Uncharacterized protein</fullName>
    </submittedName>
</protein>
<dbReference type="Proteomes" id="UP000033187">
    <property type="component" value="Chromosome 1"/>
</dbReference>
<dbReference type="KEGG" id="fiy:BN1229_v1_0866"/>
<accession>A0A0D6JCL3</accession>
<evidence type="ECO:0000313" key="1">
    <source>
        <dbReference type="EMBL" id="CPR16563.1"/>
    </source>
</evidence>
<dbReference type="KEGG" id="fil:BN1229_v1_0861"/>
<organism evidence="1 2">
    <name type="scientific">Candidatus Filomicrobium marinum</name>
    <dbReference type="NCBI Taxonomy" id="1608628"/>
    <lineage>
        <taxon>Bacteria</taxon>
        <taxon>Pseudomonadati</taxon>
        <taxon>Pseudomonadota</taxon>
        <taxon>Alphaproteobacteria</taxon>
        <taxon>Hyphomicrobiales</taxon>
        <taxon>Hyphomicrobiaceae</taxon>
        <taxon>Filomicrobium</taxon>
    </lineage>
</organism>
<dbReference type="EMBL" id="LN829119">
    <property type="protein sequence ID" value="CPR16563.1"/>
    <property type="molecule type" value="Genomic_DNA"/>
</dbReference>
<dbReference type="AlphaFoldDB" id="A0A0D6JCL3"/>
<evidence type="ECO:0000313" key="2">
    <source>
        <dbReference type="Proteomes" id="UP000033187"/>
    </source>
</evidence>
<keyword evidence="2" id="KW-1185">Reference proteome</keyword>
<name>A0A0D6JCL3_9HYPH</name>
<gene>
    <name evidence="1" type="ORF">YBN1229_v1_0866</name>
</gene>
<reference evidence="2" key="1">
    <citation type="submission" date="2015-02" db="EMBL/GenBank/DDBJ databases">
        <authorList>
            <person name="Chooi Y.-H."/>
        </authorList>
    </citation>
    <scope>NUCLEOTIDE SEQUENCE [LARGE SCALE GENOMIC DNA]</scope>
    <source>
        <strain evidence="2">strain Y</strain>
    </source>
</reference>
<proteinExistence type="predicted"/>
<sequence>MSPDYATQQSADLTPRLTVFCHDTPLLHAELMWTKRYAGGAGYETRPATGY</sequence>